<accession>A0A8S5QIB5</accession>
<evidence type="ECO:0000313" key="1">
    <source>
        <dbReference type="EMBL" id="DAE19046.1"/>
    </source>
</evidence>
<sequence>MSPFVSQRKLFQNVVDLADQGIIYNIEQRALISSLSDKLVTTFDAMDNTLTRLIRI</sequence>
<organism evidence="1">
    <name type="scientific">Siphoviridae sp. ctiOl67</name>
    <dbReference type="NCBI Taxonomy" id="2825622"/>
    <lineage>
        <taxon>Viruses</taxon>
        <taxon>Duplodnaviria</taxon>
        <taxon>Heunggongvirae</taxon>
        <taxon>Uroviricota</taxon>
        <taxon>Caudoviricetes</taxon>
    </lineage>
</organism>
<reference evidence="1" key="1">
    <citation type="journal article" date="2021" name="Proc. Natl. Acad. Sci. U.S.A.">
        <title>A Catalog of Tens of Thousands of Viruses from Human Metagenomes Reveals Hidden Associations with Chronic Diseases.</title>
        <authorList>
            <person name="Tisza M.J."/>
            <person name="Buck C.B."/>
        </authorList>
    </citation>
    <scope>NUCLEOTIDE SEQUENCE</scope>
    <source>
        <strain evidence="1">CtiOl67</strain>
    </source>
</reference>
<name>A0A8S5QIB5_9CAUD</name>
<proteinExistence type="predicted"/>
<dbReference type="EMBL" id="BK015666">
    <property type="protein sequence ID" value="DAE19046.1"/>
    <property type="molecule type" value="Genomic_DNA"/>
</dbReference>
<protein>
    <submittedName>
        <fullName evidence="1">Uncharacterized protein</fullName>
    </submittedName>
</protein>